<evidence type="ECO:0000256" key="8">
    <source>
        <dbReference type="SAM" id="Phobius"/>
    </source>
</evidence>
<proteinExistence type="inferred from homology"/>
<evidence type="ECO:0000256" key="7">
    <source>
        <dbReference type="SAM" id="MobiDB-lite"/>
    </source>
</evidence>
<dbReference type="InterPro" id="IPR003688">
    <property type="entry name" value="TraG/VirD4"/>
</dbReference>
<accession>A0ABQ5XTN9</accession>
<keyword evidence="4 8" id="KW-0812">Transmembrane</keyword>
<dbReference type="InterPro" id="IPR027417">
    <property type="entry name" value="P-loop_NTPase"/>
</dbReference>
<feature type="region of interest" description="Disordered" evidence="7">
    <location>
        <begin position="502"/>
        <end position="522"/>
    </location>
</feature>
<dbReference type="SUPFAM" id="SSF52540">
    <property type="entry name" value="P-loop containing nucleoside triphosphate hydrolases"/>
    <property type="match status" value="1"/>
</dbReference>
<reference evidence="10" key="1">
    <citation type="journal article" date="2019" name="Int. J. Syst. Evol. Microbiol.">
        <title>The Global Catalogue of Microorganisms (GCM) 10K type strain sequencing project: providing services to taxonomists for standard genome sequencing and annotation.</title>
        <authorList>
            <consortium name="The Broad Institute Genomics Platform"/>
            <consortium name="The Broad Institute Genome Sequencing Center for Infectious Disease"/>
            <person name="Wu L."/>
            <person name="Ma J."/>
        </authorList>
    </citation>
    <scope>NUCLEOTIDE SEQUENCE [LARGE SCALE GENOMIC DNA]</scope>
    <source>
        <strain evidence="10">NBRC 111980</strain>
    </source>
</reference>
<evidence type="ECO:0000256" key="4">
    <source>
        <dbReference type="ARBA" id="ARBA00022692"/>
    </source>
</evidence>
<keyword evidence="5 8" id="KW-1133">Transmembrane helix</keyword>
<evidence type="ECO:0000256" key="2">
    <source>
        <dbReference type="ARBA" id="ARBA00008806"/>
    </source>
</evidence>
<evidence type="ECO:0000256" key="6">
    <source>
        <dbReference type="ARBA" id="ARBA00023136"/>
    </source>
</evidence>
<comment type="caution">
    <text evidence="9">The sequence shown here is derived from an EMBL/GenBank/DDBJ whole genome shotgun (WGS) entry which is preliminary data.</text>
</comment>
<dbReference type="RefSeq" id="WP_284321413.1">
    <property type="nucleotide sequence ID" value="NZ_BSOB01000024.1"/>
</dbReference>
<evidence type="ECO:0000256" key="3">
    <source>
        <dbReference type="ARBA" id="ARBA00022475"/>
    </source>
</evidence>
<evidence type="ECO:0000313" key="10">
    <source>
        <dbReference type="Proteomes" id="UP001156670"/>
    </source>
</evidence>
<dbReference type="Proteomes" id="UP001156670">
    <property type="component" value="Unassembled WGS sequence"/>
</dbReference>
<evidence type="ECO:0008006" key="11">
    <source>
        <dbReference type="Google" id="ProtNLM"/>
    </source>
</evidence>
<evidence type="ECO:0000256" key="1">
    <source>
        <dbReference type="ARBA" id="ARBA00004651"/>
    </source>
</evidence>
<name>A0ABQ5XTN9_9GAMM</name>
<evidence type="ECO:0000313" key="9">
    <source>
        <dbReference type="EMBL" id="GLQ93709.1"/>
    </source>
</evidence>
<keyword evidence="6 8" id="KW-0472">Membrane</keyword>
<dbReference type="InterPro" id="IPR051539">
    <property type="entry name" value="T4SS-coupling_protein"/>
</dbReference>
<comment type="subcellular location">
    <subcellularLocation>
        <location evidence="1">Cell membrane</location>
        <topology evidence="1">Multi-pass membrane protein</topology>
    </subcellularLocation>
</comment>
<dbReference type="Pfam" id="PF02534">
    <property type="entry name" value="T4SS-DNA_transf"/>
    <property type="match status" value="1"/>
</dbReference>
<dbReference type="Gene3D" id="3.40.50.300">
    <property type="entry name" value="P-loop containing nucleotide triphosphate hydrolases"/>
    <property type="match status" value="1"/>
</dbReference>
<sequence length="594" mass="66158">MRWKGSVAIVSGLLAVVAGLYLSGWTTLKLLGLDSAPLQWNTWWAYFKALDLPQVAPYVTKIKMGGAVGFGVPLLGWLLLLIPLLKSREGAFHGDARFATKADLAKAGMLTHNPEEGILLGKFGRKYLWLNGAQHVMVVAPTRSGKSTSVAIPVLLTYEGSVVVLDVKGELYQHTSGYRSQKLGQKIYVWSPYDETGRTHRFNPFTQLLRLDSRNRLGELQTIAAILYPDEPGKDPFWTNQARSAFVAFASCMFESWDDLARTEYPAAHGRALDPNADPRFPSFERIYRMTSGEGCERGVRKMLEAVLTDRKQYGYISTQTRTAFSSLVGLAEETFSSVIATVQAPLQQFLGPILAAATNAKDFDVMAVRRRKMTVYVVIPPKKLDESGKLLNIFFSSVIGGNLQGDKTTDSTIKHQVLMLMDEFTSMGRLDVWAKRISVSASYGVRDLTIVQSRPQLRSVYGTEDAQNFITNHAASIVFTPREQEDAEAYSRALGDRTVRRKHRSVSRGAGGSSVSYSTTEERRPLMLPQEIKEFPKDEELIFVEGCPPIRCKKNWYFKDLFFKQRLMDPVSIPAMAAVTTAASPQSQGVRHA</sequence>
<dbReference type="EMBL" id="BSOB01000024">
    <property type="protein sequence ID" value="GLQ93709.1"/>
    <property type="molecule type" value="Genomic_DNA"/>
</dbReference>
<organism evidence="9 10">
    <name type="scientific">Dyella acidisoli</name>
    <dbReference type="NCBI Taxonomy" id="1867834"/>
    <lineage>
        <taxon>Bacteria</taxon>
        <taxon>Pseudomonadati</taxon>
        <taxon>Pseudomonadota</taxon>
        <taxon>Gammaproteobacteria</taxon>
        <taxon>Lysobacterales</taxon>
        <taxon>Rhodanobacteraceae</taxon>
        <taxon>Dyella</taxon>
    </lineage>
</organism>
<comment type="similarity">
    <text evidence="2">Belongs to the VirD4/TraG family.</text>
</comment>
<dbReference type="PANTHER" id="PTHR37937:SF1">
    <property type="entry name" value="CONJUGATIVE TRANSFER: DNA TRANSPORT"/>
    <property type="match status" value="1"/>
</dbReference>
<evidence type="ECO:0000256" key="5">
    <source>
        <dbReference type="ARBA" id="ARBA00022989"/>
    </source>
</evidence>
<gene>
    <name evidence="9" type="primary">virD4</name>
    <name evidence="9" type="ORF">GCM10007901_26600</name>
</gene>
<keyword evidence="3" id="KW-1003">Cell membrane</keyword>
<dbReference type="CDD" id="cd01127">
    <property type="entry name" value="TrwB_TraG_TraD_VirD4"/>
    <property type="match status" value="2"/>
</dbReference>
<protein>
    <recommendedName>
        <fullName evidence="11">Type IV secretory system conjugative DNA transfer family protein</fullName>
    </recommendedName>
</protein>
<keyword evidence="10" id="KW-1185">Reference proteome</keyword>
<dbReference type="PANTHER" id="PTHR37937">
    <property type="entry name" value="CONJUGATIVE TRANSFER: DNA TRANSPORT"/>
    <property type="match status" value="1"/>
</dbReference>
<feature type="transmembrane region" description="Helical" evidence="8">
    <location>
        <begin position="7"/>
        <end position="28"/>
    </location>
</feature>